<name>A0A396IJA6_MEDTR</name>
<proteinExistence type="predicted"/>
<organism evidence="1 2">
    <name type="scientific">Medicago truncatula</name>
    <name type="common">Barrel medic</name>
    <name type="synonym">Medicago tribuloides</name>
    <dbReference type="NCBI Taxonomy" id="3880"/>
    <lineage>
        <taxon>Eukaryota</taxon>
        <taxon>Viridiplantae</taxon>
        <taxon>Streptophyta</taxon>
        <taxon>Embryophyta</taxon>
        <taxon>Tracheophyta</taxon>
        <taxon>Spermatophyta</taxon>
        <taxon>Magnoliopsida</taxon>
        <taxon>eudicotyledons</taxon>
        <taxon>Gunneridae</taxon>
        <taxon>Pentapetalae</taxon>
        <taxon>rosids</taxon>
        <taxon>fabids</taxon>
        <taxon>Fabales</taxon>
        <taxon>Fabaceae</taxon>
        <taxon>Papilionoideae</taxon>
        <taxon>50 kb inversion clade</taxon>
        <taxon>NPAAA clade</taxon>
        <taxon>Hologalegina</taxon>
        <taxon>IRL clade</taxon>
        <taxon>Trifolieae</taxon>
        <taxon>Medicago</taxon>
    </lineage>
</organism>
<evidence type="ECO:0000313" key="2">
    <source>
        <dbReference type="Proteomes" id="UP000265566"/>
    </source>
</evidence>
<accession>A0A396IJA6</accession>
<comment type="caution">
    <text evidence="1">The sequence shown here is derived from an EMBL/GenBank/DDBJ whole genome shotgun (WGS) entry which is preliminary data.</text>
</comment>
<gene>
    <name evidence="1" type="ORF">MtrunA17_Chr3g0082491</name>
</gene>
<reference evidence="2" key="1">
    <citation type="journal article" date="2018" name="Nat. Plants">
        <title>Whole-genome landscape of Medicago truncatula symbiotic genes.</title>
        <authorList>
            <person name="Pecrix Y."/>
            <person name="Staton S.E."/>
            <person name="Sallet E."/>
            <person name="Lelandais-Briere C."/>
            <person name="Moreau S."/>
            <person name="Carrere S."/>
            <person name="Blein T."/>
            <person name="Jardinaud M.F."/>
            <person name="Latrasse D."/>
            <person name="Zouine M."/>
            <person name="Zahm M."/>
            <person name="Kreplak J."/>
            <person name="Mayjonade B."/>
            <person name="Satge C."/>
            <person name="Perez M."/>
            <person name="Cauet S."/>
            <person name="Marande W."/>
            <person name="Chantry-Darmon C."/>
            <person name="Lopez-Roques C."/>
            <person name="Bouchez O."/>
            <person name="Berard A."/>
            <person name="Debelle F."/>
            <person name="Munos S."/>
            <person name="Bendahmane A."/>
            <person name="Berges H."/>
            <person name="Niebel A."/>
            <person name="Buitink J."/>
            <person name="Frugier F."/>
            <person name="Benhamed M."/>
            <person name="Crespi M."/>
            <person name="Gouzy J."/>
            <person name="Gamas P."/>
        </authorList>
    </citation>
    <scope>NUCLEOTIDE SEQUENCE [LARGE SCALE GENOMIC DNA]</scope>
    <source>
        <strain evidence="2">cv. Jemalong A17</strain>
    </source>
</reference>
<dbReference type="Gramene" id="rna13540">
    <property type="protein sequence ID" value="RHN65672.1"/>
    <property type="gene ID" value="gene13540"/>
</dbReference>
<dbReference type="Proteomes" id="UP000265566">
    <property type="component" value="Chromosome 3"/>
</dbReference>
<protein>
    <submittedName>
        <fullName evidence="1">Uncharacterized protein</fullName>
    </submittedName>
</protein>
<sequence>MYVIPFLSSEQDYPFSPSFILNTHCFSHNPHVIQNNHFTFQLVVFPSKEK</sequence>
<evidence type="ECO:0000313" key="1">
    <source>
        <dbReference type="EMBL" id="RHN65672.1"/>
    </source>
</evidence>
<dbReference type="AlphaFoldDB" id="A0A396IJA6"/>
<dbReference type="EMBL" id="PSQE01000003">
    <property type="protein sequence ID" value="RHN65672.1"/>
    <property type="molecule type" value="Genomic_DNA"/>
</dbReference>